<name>A0A679GLJ2_9GAMM</name>
<dbReference type="SUPFAM" id="SSF57987">
    <property type="entry name" value="Inovirus (filamentous phage) major coat protein"/>
    <property type="match status" value="1"/>
</dbReference>
<keyword evidence="1" id="KW-0812">Transmembrane</keyword>
<evidence type="ECO:0000256" key="1">
    <source>
        <dbReference type="SAM" id="Phobius"/>
    </source>
</evidence>
<keyword evidence="1" id="KW-0472">Membrane</keyword>
<dbReference type="Gene3D" id="1.20.5.230">
    <property type="match status" value="1"/>
</dbReference>
<dbReference type="EMBL" id="AP022642">
    <property type="protein sequence ID" value="BCA30445.1"/>
    <property type="molecule type" value="Genomic_DNA"/>
</dbReference>
<feature type="signal peptide" evidence="2">
    <location>
        <begin position="1"/>
        <end position="24"/>
    </location>
</feature>
<feature type="transmembrane region" description="Helical" evidence="1">
    <location>
        <begin position="50"/>
        <end position="70"/>
    </location>
</feature>
<evidence type="ECO:0000256" key="2">
    <source>
        <dbReference type="SAM" id="SignalP"/>
    </source>
</evidence>
<keyword evidence="2" id="KW-0732">Signal</keyword>
<dbReference type="KEGG" id="poj:PtoMrB4_44220"/>
<sequence length="73" mass="7308">MKNLFRNTCIALSVSAVTAVPTFAAGESIIDTAAIKASMEAAKSDAGTVAGYVAIALSVLACAGVVFGMLRKA</sequence>
<dbReference type="Proteomes" id="UP000501237">
    <property type="component" value="Chromosome"/>
</dbReference>
<organism evidence="3 4">
    <name type="scientific">Metapseudomonas otitidis</name>
    <dbReference type="NCBI Taxonomy" id="319939"/>
    <lineage>
        <taxon>Bacteria</taxon>
        <taxon>Pseudomonadati</taxon>
        <taxon>Pseudomonadota</taxon>
        <taxon>Gammaproteobacteria</taxon>
        <taxon>Pseudomonadales</taxon>
        <taxon>Pseudomonadaceae</taxon>
        <taxon>Metapseudomonas</taxon>
    </lineage>
</organism>
<keyword evidence="1" id="KW-1133">Transmembrane helix</keyword>
<feature type="chain" id="PRO_5025362212" evidence="2">
    <location>
        <begin position="25"/>
        <end position="73"/>
    </location>
</feature>
<evidence type="ECO:0000313" key="3">
    <source>
        <dbReference type="EMBL" id="BCA30445.1"/>
    </source>
</evidence>
<reference evidence="3 4" key="1">
    <citation type="journal article" date="2020" name="Microbiol. Resour. Announc.">
        <title>Complete genome sequence of Pseudomonas otitidis strain MrB4, isolated from Lake Biwa in Japan.</title>
        <authorList>
            <person name="Miyazaki K."/>
            <person name="Hase E."/>
            <person name="Maruya T."/>
        </authorList>
    </citation>
    <scope>NUCLEOTIDE SEQUENCE [LARGE SCALE GENOMIC DNA]</scope>
    <source>
        <strain evidence="3 4">MrB4</strain>
    </source>
</reference>
<protein>
    <submittedName>
        <fullName evidence="3">Uncharacterized protein</fullName>
    </submittedName>
</protein>
<proteinExistence type="predicted"/>
<dbReference type="AlphaFoldDB" id="A0A679GLJ2"/>
<accession>A0A679GLJ2</accession>
<evidence type="ECO:0000313" key="4">
    <source>
        <dbReference type="Proteomes" id="UP000501237"/>
    </source>
</evidence>
<gene>
    <name evidence="3" type="ORF">PtoMrB4_44220</name>
</gene>
<dbReference type="GeneID" id="57399639"/>
<dbReference type="RefSeq" id="WP_172434492.1">
    <property type="nucleotide sequence ID" value="NZ_AP022642.1"/>
</dbReference>